<evidence type="ECO:0008006" key="3">
    <source>
        <dbReference type="Google" id="ProtNLM"/>
    </source>
</evidence>
<reference evidence="1 2" key="1">
    <citation type="journal article" date="2016" name="Nat. Commun.">
        <title>Thousands of microbial genomes shed light on interconnected biogeochemical processes in an aquifer system.</title>
        <authorList>
            <person name="Anantharaman K."/>
            <person name="Brown C.T."/>
            <person name="Hug L.A."/>
            <person name="Sharon I."/>
            <person name="Castelle C.J."/>
            <person name="Probst A.J."/>
            <person name="Thomas B.C."/>
            <person name="Singh A."/>
            <person name="Wilkins M.J."/>
            <person name="Karaoz U."/>
            <person name="Brodie E.L."/>
            <person name="Williams K.H."/>
            <person name="Hubbard S.S."/>
            <person name="Banfield J.F."/>
        </authorList>
    </citation>
    <scope>NUCLEOTIDE SEQUENCE [LARGE SCALE GENOMIC DNA]</scope>
</reference>
<comment type="caution">
    <text evidence="1">The sequence shown here is derived from an EMBL/GenBank/DDBJ whole genome shotgun (WGS) entry which is preliminary data.</text>
</comment>
<dbReference type="Pfam" id="PF08843">
    <property type="entry name" value="AbiEii"/>
    <property type="match status" value="1"/>
</dbReference>
<sequence length="219" mass="25713">MIKVNILTPHQVDILKRIGGDPFLSDTFYFSGGTALSEVYFQHRESIDLDFFTPQLYDAQNITSRLNEWSTDLRFTIESEFVAPTHIYFLTFQDNSKLKIDFAQYPYRQLDSLVLYNGNLRVDSLHDIAANKLIALTQRIEVKDFVDMYFLLQKYTFWDLKLAVEMKFHVEIDPFVFASDCMAVDDFEFLPKMIRPLELNGLRKFYRKLAKDIGNRSIS</sequence>
<dbReference type="AlphaFoldDB" id="A0A1F7HEC6"/>
<accession>A0A1F7HEC6</accession>
<dbReference type="Proteomes" id="UP000178098">
    <property type="component" value="Unassembled WGS sequence"/>
</dbReference>
<protein>
    <recommendedName>
        <fullName evidence="3">Nucleotidyl transferase AbiEii/AbiGii toxin family protein</fullName>
    </recommendedName>
</protein>
<evidence type="ECO:0000313" key="1">
    <source>
        <dbReference type="EMBL" id="OGK29611.1"/>
    </source>
</evidence>
<gene>
    <name evidence="1" type="ORF">A3D08_00105</name>
</gene>
<proteinExistence type="predicted"/>
<dbReference type="EMBL" id="MFZT01000044">
    <property type="protein sequence ID" value="OGK29611.1"/>
    <property type="molecule type" value="Genomic_DNA"/>
</dbReference>
<organism evidence="1 2">
    <name type="scientific">Candidatus Roizmanbacteria bacterium RIFCSPHIGHO2_02_FULL_43_11</name>
    <dbReference type="NCBI Taxonomy" id="1802043"/>
    <lineage>
        <taxon>Bacteria</taxon>
        <taxon>Candidatus Roizmaniibacteriota</taxon>
    </lineage>
</organism>
<dbReference type="Gene3D" id="3.10.450.620">
    <property type="entry name" value="JHP933, nucleotidyltransferase-like core domain"/>
    <property type="match status" value="1"/>
</dbReference>
<name>A0A1F7HEC6_9BACT</name>
<evidence type="ECO:0000313" key="2">
    <source>
        <dbReference type="Proteomes" id="UP000178098"/>
    </source>
</evidence>
<dbReference type="InterPro" id="IPR014942">
    <property type="entry name" value="AbiEii"/>
</dbReference>